<dbReference type="InterPro" id="IPR001314">
    <property type="entry name" value="Peptidase_S1A"/>
</dbReference>
<dbReference type="GO" id="GO:0006508">
    <property type="term" value="P:proteolysis"/>
    <property type="evidence" value="ECO:0007669"/>
    <property type="project" value="UniProtKB-KW"/>
</dbReference>
<dbReference type="PROSITE" id="PS00135">
    <property type="entry name" value="TRYPSIN_SER"/>
    <property type="match status" value="1"/>
</dbReference>
<feature type="domain" description="Peptidase S1" evidence="4">
    <location>
        <begin position="86"/>
        <end position="382"/>
    </location>
</feature>
<dbReference type="EMBL" id="CAJPEX010002853">
    <property type="protein sequence ID" value="CAG0921571.1"/>
    <property type="molecule type" value="Genomic_DNA"/>
</dbReference>
<keyword evidence="1" id="KW-1015">Disulfide bond</keyword>
<evidence type="ECO:0000256" key="2">
    <source>
        <dbReference type="RuleBase" id="RU363034"/>
    </source>
</evidence>
<dbReference type="FunFam" id="2.40.10.10:FF:000068">
    <property type="entry name" value="transmembrane protease serine 2"/>
    <property type="match status" value="1"/>
</dbReference>
<accession>A0A7R9GHJ9</accession>
<keyword evidence="6" id="KW-1185">Reference proteome</keyword>
<keyword evidence="2" id="KW-0720">Serine protease</keyword>
<dbReference type="OrthoDB" id="60866at2759"/>
<dbReference type="Proteomes" id="UP000678499">
    <property type="component" value="Unassembled WGS sequence"/>
</dbReference>
<evidence type="ECO:0000256" key="3">
    <source>
        <dbReference type="SAM" id="MobiDB-lite"/>
    </source>
</evidence>
<reference evidence="5" key="1">
    <citation type="submission" date="2020-11" db="EMBL/GenBank/DDBJ databases">
        <authorList>
            <person name="Tran Van P."/>
        </authorList>
    </citation>
    <scope>NUCLEOTIDE SEQUENCE</scope>
</reference>
<dbReference type="EMBL" id="OA884890">
    <property type="protein sequence ID" value="CAD7281419.1"/>
    <property type="molecule type" value="Genomic_DNA"/>
</dbReference>
<proteinExistence type="predicted"/>
<dbReference type="SMART" id="SM00020">
    <property type="entry name" value="Tryp_SPc"/>
    <property type="match status" value="1"/>
</dbReference>
<evidence type="ECO:0000313" key="6">
    <source>
        <dbReference type="Proteomes" id="UP000678499"/>
    </source>
</evidence>
<evidence type="ECO:0000259" key="4">
    <source>
        <dbReference type="PROSITE" id="PS50240"/>
    </source>
</evidence>
<keyword evidence="2" id="KW-0378">Hydrolase</keyword>
<dbReference type="CDD" id="cd00190">
    <property type="entry name" value="Tryp_SPc"/>
    <property type="match status" value="1"/>
</dbReference>
<dbReference type="AlphaFoldDB" id="A0A7R9GHJ9"/>
<dbReference type="InterPro" id="IPR018114">
    <property type="entry name" value="TRYPSIN_HIS"/>
</dbReference>
<dbReference type="Pfam" id="PF00089">
    <property type="entry name" value="Trypsin"/>
    <property type="match status" value="2"/>
</dbReference>
<sequence>MFRNCRPEEEEDKVEEMGLENGAAENVSDREPCRFISVTLGRTAAAGSNPRGLSSAGLDPNNVDTMAEHGIMDIAQLFTLKYGTKIVGGANAKRGEFPYQVALKINNGPRQHLFCGGTLISRTWVITAAHCLEWMDGKYENVRVILGEHDLMNEKELTEQDFGIKAVVLHEEYDKWKLWYDIALILLDGVAEFSENVRPINLPKRLETESIGNATISGWGATREGGAASEVLMKAYVPIVPDDRCRSDYEDVEGAEIIASHICAGHERGGIDSCQGDSGGPMVCTERVLQSGRRFFRVLTNGDETEENDRPNQLSKNRWNLTFGSKEVPVVGKKEEGEVEPVETGPYLCGVVSFGAGCGRPGHPGVYTQVSYFLPWLKKSIASFTDHQDGHEESNMATLPTKDFYPFMGMVSYIPIDLLSRKDPVSCVGTLLAENLVLTSADCITPFIEDNEGNSFWVGFGKHVVPGSKHFQRIPVSDWFGFRPDRFLRDIADGGSGDDSSSSKASQSNSANKALVLELAWGLVYDNDAYPVNLPMMNNFTGMRAQLVSLTHKKDKYFFRLKMKPRVGEFELTDLSACGEDSLRVYNLDPQDALCGRMISGTRKCLDFAAGSALICHTNIDRENGTSDSFICGMLARPIDGRPRTDDKCVFRKIYVSELAVDSSDKSNYTLAAIGNPFFDFNA</sequence>
<feature type="region of interest" description="Disordered" evidence="3">
    <location>
        <begin position="1"/>
        <end position="23"/>
    </location>
</feature>
<dbReference type="InterPro" id="IPR033116">
    <property type="entry name" value="TRYPSIN_SER"/>
</dbReference>
<gene>
    <name evidence="5" type="ORF">NMOB1V02_LOCUS9065</name>
</gene>
<dbReference type="PANTHER" id="PTHR24252:SF7">
    <property type="entry name" value="HYALIN"/>
    <property type="match status" value="1"/>
</dbReference>
<dbReference type="InterPro" id="IPR001254">
    <property type="entry name" value="Trypsin_dom"/>
</dbReference>
<dbReference type="PANTHER" id="PTHR24252">
    <property type="entry name" value="ACROSIN-RELATED"/>
    <property type="match status" value="1"/>
</dbReference>
<dbReference type="SUPFAM" id="SSF50494">
    <property type="entry name" value="Trypsin-like serine proteases"/>
    <property type="match status" value="3"/>
</dbReference>
<protein>
    <recommendedName>
        <fullName evidence="4">Peptidase S1 domain-containing protein</fullName>
    </recommendedName>
</protein>
<evidence type="ECO:0000256" key="1">
    <source>
        <dbReference type="ARBA" id="ARBA00023157"/>
    </source>
</evidence>
<dbReference type="PROSITE" id="PS50240">
    <property type="entry name" value="TRYPSIN_DOM"/>
    <property type="match status" value="1"/>
</dbReference>
<evidence type="ECO:0000313" key="5">
    <source>
        <dbReference type="EMBL" id="CAD7281419.1"/>
    </source>
</evidence>
<keyword evidence="2" id="KW-0645">Protease</keyword>
<name>A0A7R9GHJ9_9CRUS</name>
<dbReference type="GO" id="GO:0004252">
    <property type="term" value="F:serine-type endopeptidase activity"/>
    <property type="evidence" value="ECO:0007669"/>
    <property type="project" value="InterPro"/>
</dbReference>
<dbReference type="InterPro" id="IPR043504">
    <property type="entry name" value="Peptidase_S1_PA_chymotrypsin"/>
</dbReference>
<dbReference type="PRINTS" id="PR00722">
    <property type="entry name" value="CHYMOTRYPSIN"/>
</dbReference>
<dbReference type="Gene3D" id="2.40.10.10">
    <property type="entry name" value="Trypsin-like serine proteases"/>
    <property type="match status" value="4"/>
</dbReference>
<feature type="compositionally biased region" description="Acidic residues" evidence="3">
    <location>
        <begin position="8"/>
        <end position="18"/>
    </location>
</feature>
<dbReference type="InterPro" id="IPR009003">
    <property type="entry name" value="Peptidase_S1_PA"/>
</dbReference>
<dbReference type="PROSITE" id="PS00134">
    <property type="entry name" value="TRYPSIN_HIS"/>
    <property type="match status" value="1"/>
</dbReference>
<organism evidence="5">
    <name type="scientific">Notodromas monacha</name>
    <dbReference type="NCBI Taxonomy" id="399045"/>
    <lineage>
        <taxon>Eukaryota</taxon>
        <taxon>Metazoa</taxon>
        <taxon>Ecdysozoa</taxon>
        <taxon>Arthropoda</taxon>
        <taxon>Crustacea</taxon>
        <taxon>Oligostraca</taxon>
        <taxon>Ostracoda</taxon>
        <taxon>Podocopa</taxon>
        <taxon>Podocopida</taxon>
        <taxon>Cypridocopina</taxon>
        <taxon>Cypridoidea</taxon>
        <taxon>Cyprididae</taxon>
        <taxon>Notodromas</taxon>
    </lineage>
</organism>